<sequence length="88" mass="9796">MSTVFFLVSLKTMQAVEVGCSSVGSMRGTQEPKALALFCHAHMSEVVEMMTEKDLEFRNLDHGELTTWTDENAAARYKAVTGHDPPNY</sequence>
<evidence type="ECO:0000313" key="2">
    <source>
        <dbReference type="Proteomes" id="UP000494363"/>
    </source>
</evidence>
<reference evidence="1 2" key="1">
    <citation type="submission" date="2020-04" db="EMBL/GenBank/DDBJ databases">
        <authorList>
            <person name="De Canck E."/>
        </authorList>
    </citation>
    <scope>NUCLEOTIDE SEQUENCE [LARGE SCALE GENOMIC DNA]</scope>
    <source>
        <strain evidence="1 2">LMG 29542</strain>
    </source>
</reference>
<keyword evidence="2" id="KW-1185">Reference proteome</keyword>
<dbReference type="EMBL" id="CADIKH010000009">
    <property type="protein sequence ID" value="CAB3754924.1"/>
    <property type="molecule type" value="Genomic_DNA"/>
</dbReference>
<gene>
    <name evidence="1" type="ORF">LMG29542_02491</name>
</gene>
<accession>A0A6J5DN28</accession>
<dbReference type="RefSeq" id="WP_175226749.1">
    <property type="nucleotide sequence ID" value="NZ_CADIKH010000009.1"/>
</dbReference>
<proteinExistence type="predicted"/>
<organism evidence="1 2">
    <name type="scientific">Paraburkholderia humisilvae</name>
    <dbReference type="NCBI Taxonomy" id="627669"/>
    <lineage>
        <taxon>Bacteria</taxon>
        <taxon>Pseudomonadati</taxon>
        <taxon>Pseudomonadota</taxon>
        <taxon>Betaproteobacteria</taxon>
        <taxon>Burkholderiales</taxon>
        <taxon>Burkholderiaceae</taxon>
        <taxon>Paraburkholderia</taxon>
    </lineage>
</organism>
<dbReference type="AlphaFoldDB" id="A0A6J5DN28"/>
<dbReference type="Proteomes" id="UP000494363">
    <property type="component" value="Unassembled WGS sequence"/>
</dbReference>
<evidence type="ECO:0000313" key="1">
    <source>
        <dbReference type="EMBL" id="CAB3754924.1"/>
    </source>
</evidence>
<name>A0A6J5DN28_9BURK</name>
<protein>
    <submittedName>
        <fullName evidence="1">Uncharacterized protein</fullName>
    </submittedName>
</protein>